<dbReference type="EMBL" id="CP003537">
    <property type="protein sequence ID" value="AGH94951.1"/>
    <property type="molecule type" value="Genomic_DNA"/>
</dbReference>
<name>M4VAA1_9BACT</name>
<sequence length="653" mass="69427">MKSPLVFRVFKKDQIHVVKQYIDEDRITVGNGGDVHIDLDSNEVSPIHCLVEKRDNQYFLCDLGSTQGTYKNGQRILDEALQSGDSFQVGPFHVFFFIGVPKADQVVAPPVAAPIHTEIARHESAPVVAATAVATAGVARAAVTATRKRKKGQKTFPPPSKVTDLREHLKVGSGPRVEVLVAWKERILETYHFTGGGKKTLGPDGDIKVPQGAAPKNWELLDLSNGAVIHTTSEMSIERLKDGEVSHQSTGDYRLGQGEVCFIELINGMQLIVRFAPKAPAFVMASPMVLGSSEFAGVLAALIIAVLTSLIVSVNKPKDAVVETEVERLAQITFVTPTAPPPQTVSDVAPPTPPPAPEVKKVEPEPIKKAIMLDETKSSQTLGETKASANKAPQEAQKESGKAAEVKPKDNNLTTKMFTSTKQGGAVQTGQTTGANAQSAEPDNTNSGLLAAFGEGGARSKLDQVYSGAGELIGTAEKAQGVSGFGNTRAGDDFGSQIKDTGAGGVGTATEGIAGVGTKGRGTGMSGYGGGAGFGDKDRVQIAAGGNEEAFIGSIDREAVRRTVRSALQQFKSCYEREYRVNSSLEGKLVLTWEIHTQGVARNARVNSDRSTMRNTSIEECIKARILGLRFPEPPPGTAAEVTYPFVFQGQKL</sequence>
<protein>
    <recommendedName>
        <fullName evidence="2">FHA domain-containing protein</fullName>
    </recommendedName>
</protein>
<evidence type="ECO:0000259" key="2">
    <source>
        <dbReference type="PROSITE" id="PS50006"/>
    </source>
</evidence>
<accession>M4VAA1</accession>
<proteinExistence type="predicted"/>
<gene>
    <name evidence="3" type="ORF">A11Q_731</name>
</gene>
<feature type="compositionally biased region" description="Polar residues" evidence="1">
    <location>
        <begin position="411"/>
        <end position="420"/>
    </location>
</feature>
<feature type="compositionally biased region" description="Basic and acidic residues" evidence="1">
    <location>
        <begin position="358"/>
        <end position="377"/>
    </location>
</feature>
<dbReference type="STRING" id="1184267.A11Q_731"/>
<dbReference type="SMART" id="SM00240">
    <property type="entry name" value="FHA"/>
    <property type="match status" value="1"/>
</dbReference>
<keyword evidence="4" id="KW-1185">Reference proteome</keyword>
<dbReference type="PROSITE" id="PS50006">
    <property type="entry name" value="FHA_DOMAIN"/>
    <property type="match status" value="1"/>
</dbReference>
<feature type="compositionally biased region" description="Low complexity" evidence="1">
    <location>
        <begin position="421"/>
        <end position="440"/>
    </location>
</feature>
<dbReference type="OrthoDB" id="5287464at2"/>
<evidence type="ECO:0000256" key="1">
    <source>
        <dbReference type="SAM" id="MobiDB-lite"/>
    </source>
</evidence>
<dbReference type="Gene3D" id="2.60.200.20">
    <property type="match status" value="1"/>
</dbReference>
<dbReference type="CDD" id="cd00060">
    <property type="entry name" value="FHA"/>
    <property type="match status" value="1"/>
</dbReference>
<dbReference type="Proteomes" id="UP000012040">
    <property type="component" value="Chromosome"/>
</dbReference>
<dbReference type="KEGG" id="bex:A11Q_731"/>
<feature type="compositionally biased region" description="Basic and acidic residues" evidence="1">
    <location>
        <begin position="396"/>
        <end position="410"/>
    </location>
</feature>
<feature type="region of interest" description="Disordered" evidence="1">
    <location>
        <begin position="337"/>
        <end position="443"/>
    </location>
</feature>
<organism evidence="3 4">
    <name type="scientific">Pseudobdellovibrio exovorus JSS</name>
    <dbReference type="NCBI Taxonomy" id="1184267"/>
    <lineage>
        <taxon>Bacteria</taxon>
        <taxon>Pseudomonadati</taxon>
        <taxon>Bdellovibrionota</taxon>
        <taxon>Bdellovibrionia</taxon>
        <taxon>Bdellovibrionales</taxon>
        <taxon>Pseudobdellovibrionaceae</taxon>
        <taxon>Pseudobdellovibrio</taxon>
    </lineage>
</organism>
<evidence type="ECO:0000313" key="3">
    <source>
        <dbReference type="EMBL" id="AGH94951.1"/>
    </source>
</evidence>
<dbReference type="Pfam" id="PF00498">
    <property type="entry name" value="FHA"/>
    <property type="match status" value="1"/>
</dbReference>
<reference evidence="3 4" key="1">
    <citation type="journal article" date="2013" name="ISME J.">
        <title>By their genes ye shall know them: genomic signatures of predatory bacteria.</title>
        <authorList>
            <person name="Pasternak Z."/>
            <person name="Pietrokovski S."/>
            <person name="Rotem O."/>
            <person name="Gophna U."/>
            <person name="Lurie-Weinberger M.N."/>
            <person name="Jurkevitch E."/>
        </authorList>
    </citation>
    <scope>NUCLEOTIDE SEQUENCE [LARGE SCALE GENOMIC DNA]</scope>
    <source>
        <strain evidence="3 4">JSS</strain>
    </source>
</reference>
<dbReference type="InterPro" id="IPR000253">
    <property type="entry name" value="FHA_dom"/>
</dbReference>
<evidence type="ECO:0000313" key="4">
    <source>
        <dbReference type="Proteomes" id="UP000012040"/>
    </source>
</evidence>
<dbReference type="NCBIfam" id="NF033768">
    <property type="entry name" value="myxo_SS_tail"/>
    <property type="match status" value="1"/>
</dbReference>
<dbReference type="AlphaFoldDB" id="M4VAA1"/>
<dbReference type="InterPro" id="IPR008984">
    <property type="entry name" value="SMAD_FHA_dom_sf"/>
</dbReference>
<feature type="domain" description="FHA" evidence="2">
    <location>
        <begin position="27"/>
        <end position="76"/>
    </location>
</feature>
<dbReference type="InterPro" id="IPR049806">
    <property type="entry name" value="MasK-like_C"/>
</dbReference>
<dbReference type="HOGENOM" id="CLU_419598_0_0_7"/>
<dbReference type="eggNOG" id="COG1716">
    <property type="taxonomic scope" value="Bacteria"/>
</dbReference>
<dbReference type="SUPFAM" id="SSF49879">
    <property type="entry name" value="SMAD/FHA domain"/>
    <property type="match status" value="1"/>
</dbReference>
<dbReference type="RefSeq" id="WP_015469441.1">
    <property type="nucleotide sequence ID" value="NC_020813.1"/>
</dbReference>
<dbReference type="PATRIC" id="fig|1184267.3.peg.740"/>